<evidence type="ECO:0000313" key="2">
    <source>
        <dbReference type="Proteomes" id="UP000054032"/>
    </source>
</evidence>
<dbReference type="EMBL" id="KI963942">
    <property type="protein sequence ID" value="EUC48365.1"/>
    <property type="molecule type" value="Genomic_DNA"/>
</dbReference>
<dbReference type="AlphaFoldDB" id="W6ZEC1"/>
<dbReference type="HOGENOM" id="CLU_2722053_0_0_1"/>
<organism evidence="1 2">
    <name type="scientific">Bipolaris oryzae ATCC 44560</name>
    <dbReference type="NCBI Taxonomy" id="930090"/>
    <lineage>
        <taxon>Eukaryota</taxon>
        <taxon>Fungi</taxon>
        <taxon>Dikarya</taxon>
        <taxon>Ascomycota</taxon>
        <taxon>Pezizomycotina</taxon>
        <taxon>Dothideomycetes</taxon>
        <taxon>Pleosporomycetidae</taxon>
        <taxon>Pleosporales</taxon>
        <taxon>Pleosporineae</taxon>
        <taxon>Pleosporaceae</taxon>
        <taxon>Bipolaris</taxon>
    </lineage>
</organism>
<dbReference type="GeneID" id="19127094"/>
<proteinExistence type="predicted"/>
<gene>
    <name evidence="1" type="ORF">COCMIDRAFT_87565</name>
</gene>
<keyword evidence="2" id="KW-1185">Reference proteome</keyword>
<sequence>MLGRNGACAGLAVGQLVLNFSEYQKSICFAFTPGAGRNVYTTPSVFQICNRIQPARLEHYLDATFWIPLSTHD</sequence>
<dbReference type="Proteomes" id="UP000054032">
    <property type="component" value="Unassembled WGS sequence"/>
</dbReference>
<evidence type="ECO:0000313" key="1">
    <source>
        <dbReference type="EMBL" id="EUC48365.1"/>
    </source>
</evidence>
<accession>W6ZEC1</accession>
<dbReference type="KEGG" id="bor:COCMIDRAFT_87565"/>
<name>W6ZEC1_COCMI</name>
<protein>
    <submittedName>
        <fullName evidence="1">Uncharacterized protein</fullName>
    </submittedName>
</protein>
<dbReference type="RefSeq" id="XP_007685189.1">
    <property type="nucleotide sequence ID" value="XM_007686999.1"/>
</dbReference>
<reference evidence="1 2" key="1">
    <citation type="journal article" date="2013" name="PLoS Genet.">
        <title>Comparative genome structure, secondary metabolite, and effector coding capacity across Cochliobolus pathogens.</title>
        <authorList>
            <person name="Condon B.J."/>
            <person name="Leng Y."/>
            <person name="Wu D."/>
            <person name="Bushley K.E."/>
            <person name="Ohm R.A."/>
            <person name="Otillar R."/>
            <person name="Martin J."/>
            <person name="Schackwitz W."/>
            <person name="Grimwood J."/>
            <person name="MohdZainudin N."/>
            <person name="Xue C."/>
            <person name="Wang R."/>
            <person name="Manning V.A."/>
            <person name="Dhillon B."/>
            <person name="Tu Z.J."/>
            <person name="Steffenson B.J."/>
            <person name="Salamov A."/>
            <person name="Sun H."/>
            <person name="Lowry S."/>
            <person name="LaButti K."/>
            <person name="Han J."/>
            <person name="Copeland A."/>
            <person name="Lindquist E."/>
            <person name="Barry K."/>
            <person name="Schmutz J."/>
            <person name="Baker S.E."/>
            <person name="Ciuffetti L.M."/>
            <person name="Grigoriev I.V."/>
            <person name="Zhong S."/>
            <person name="Turgeon B.G."/>
        </authorList>
    </citation>
    <scope>NUCLEOTIDE SEQUENCE [LARGE SCALE GENOMIC DNA]</scope>
    <source>
        <strain evidence="1 2">ATCC 44560</strain>
    </source>
</reference>
<dbReference type="OrthoDB" id="10299004at2759"/>